<protein>
    <submittedName>
        <fullName evidence="2">AAA domain protein</fullName>
    </submittedName>
</protein>
<evidence type="ECO:0000256" key="1">
    <source>
        <dbReference type="SAM" id="MobiDB-lite"/>
    </source>
</evidence>
<dbReference type="Pfam" id="PF13479">
    <property type="entry name" value="AAA_24"/>
    <property type="match status" value="1"/>
</dbReference>
<dbReference type="EMBL" id="BK014915">
    <property type="protein sequence ID" value="DAD82272.1"/>
    <property type="molecule type" value="Genomic_DNA"/>
</dbReference>
<reference evidence="2" key="1">
    <citation type="journal article" date="2021" name="Proc. Natl. Acad. Sci. U.S.A.">
        <title>A Catalog of Tens of Thousands of Viruses from Human Metagenomes Reveals Hidden Associations with Chronic Diseases.</title>
        <authorList>
            <person name="Tisza M.J."/>
            <person name="Buck C.B."/>
        </authorList>
    </citation>
    <scope>NUCLEOTIDE SEQUENCE</scope>
    <source>
        <strain evidence="2">Ct47J5</strain>
    </source>
</reference>
<proteinExistence type="predicted"/>
<organism evidence="2">
    <name type="scientific">Siphoviridae sp. ct47J5</name>
    <dbReference type="NCBI Taxonomy" id="2826286"/>
    <lineage>
        <taxon>Viruses</taxon>
        <taxon>Duplodnaviria</taxon>
        <taxon>Heunggongvirae</taxon>
        <taxon>Uroviricota</taxon>
        <taxon>Caudoviricetes</taxon>
    </lineage>
</organism>
<feature type="region of interest" description="Disordered" evidence="1">
    <location>
        <begin position="250"/>
        <end position="291"/>
    </location>
</feature>
<sequence>MSKYAVTAGVQSAPVKTVLYGPEGIGKSTFASHFPDPVFIDTEGGTKRLNVKRLPQPTSWAMLLDEVAEVRKGNIPCGTLVIDTADWAERLCIQAVCAKAKVNGIEDFGYGKGYTYVKEEFSKLLDALEEVLNAGHNVVVLAHAAITKFEQPDAVGNYDRWTMKTSKQVAPLLREWCDMLLFANYKTVVEKASSSPNAKNKASGGKRVLYTTHHACWDAKNRFDLPDEISFDYAAIAHCLPGSSALTATQTPVQHAPAHAPEADILPSPQPETKPVSHPQPQATPPMESSEKSVLLSLGVPEKLAALMNANKVSSEELQGVVGKRGYFPEDMPIKDYPADFVEGCLIGAWPQVYQMVLDNRDIPF</sequence>
<name>A0A8S5MJ90_9CAUD</name>
<accession>A0A8S5MJ90</accession>
<evidence type="ECO:0000313" key="2">
    <source>
        <dbReference type="EMBL" id="DAD82272.1"/>
    </source>
</evidence>